<accession>A0A1H0QHY5</accession>
<dbReference type="Gene3D" id="1.20.1250.20">
    <property type="entry name" value="MFS general substrate transporter like domains"/>
    <property type="match status" value="1"/>
</dbReference>
<dbReference type="PANTHER" id="PTHR43266">
    <property type="entry name" value="MACROLIDE-EFFLUX PROTEIN"/>
    <property type="match status" value="1"/>
</dbReference>
<feature type="transmembrane region" description="Helical" evidence="7">
    <location>
        <begin position="292"/>
        <end position="311"/>
    </location>
</feature>
<proteinExistence type="predicted"/>
<dbReference type="AlphaFoldDB" id="A0A1H0QHY5"/>
<dbReference type="SUPFAM" id="SSF103473">
    <property type="entry name" value="MFS general substrate transporter"/>
    <property type="match status" value="1"/>
</dbReference>
<feature type="transmembrane region" description="Helical" evidence="7">
    <location>
        <begin position="173"/>
        <end position="190"/>
    </location>
</feature>
<dbReference type="Proteomes" id="UP000183816">
    <property type="component" value="Unassembled WGS sequence"/>
</dbReference>
<feature type="transmembrane region" description="Helical" evidence="7">
    <location>
        <begin position="144"/>
        <end position="167"/>
    </location>
</feature>
<keyword evidence="4 7" id="KW-0812">Transmembrane</keyword>
<evidence type="ECO:0000313" key="8">
    <source>
        <dbReference type="EMBL" id="SDP16981.1"/>
    </source>
</evidence>
<evidence type="ECO:0000256" key="1">
    <source>
        <dbReference type="ARBA" id="ARBA00004651"/>
    </source>
</evidence>
<dbReference type="RefSeq" id="WP_074482818.1">
    <property type="nucleotide sequence ID" value="NZ_FNJK01000007.1"/>
</dbReference>
<feature type="transmembrane region" description="Helical" evidence="7">
    <location>
        <begin position="101"/>
        <end position="123"/>
    </location>
</feature>
<name>A0A1H0QHY5_STREI</name>
<keyword evidence="3" id="KW-1003">Cell membrane</keyword>
<organism evidence="8 9">
    <name type="scientific">Streptococcus equinus</name>
    <name type="common">Streptococcus bovis</name>
    <dbReference type="NCBI Taxonomy" id="1335"/>
    <lineage>
        <taxon>Bacteria</taxon>
        <taxon>Bacillati</taxon>
        <taxon>Bacillota</taxon>
        <taxon>Bacilli</taxon>
        <taxon>Lactobacillales</taxon>
        <taxon>Streptococcaceae</taxon>
        <taxon>Streptococcus</taxon>
    </lineage>
</organism>
<feature type="transmembrane region" description="Helical" evidence="7">
    <location>
        <begin position="76"/>
        <end position="95"/>
    </location>
</feature>
<evidence type="ECO:0000313" key="9">
    <source>
        <dbReference type="Proteomes" id="UP000183816"/>
    </source>
</evidence>
<dbReference type="GO" id="GO:0005886">
    <property type="term" value="C:plasma membrane"/>
    <property type="evidence" value="ECO:0007669"/>
    <property type="project" value="UniProtKB-SubCell"/>
</dbReference>
<evidence type="ECO:0000256" key="6">
    <source>
        <dbReference type="ARBA" id="ARBA00023136"/>
    </source>
</evidence>
<keyword evidence="6 7" id="KW-0472">Membrane</keyword>
<feature type="transmembrane region" description="Helical" evidence="7">
    <location>
        <begin position="378"/>
        <end position="402"/>
    </location>
</feature>
<dbReference type="Pfam" id="PF07690">
    <property type="entry name" value="MFS_1"/>
    <property type="match status" value="1"/>
</dbReference>
<reference evidence="8 9" key="1">
    <citation type="submission" date="2016-10" db="EMBL/GenBank/DDBJ databases">
        <authorList>
            <person name="de Groot N.N."/>
        </authorList>
    </citation>
    <scope>NUCLEOTIDE SEQUENCE [LARGE SCALE GENOMIC DNA]</scope>
    <source>
        <strain evidence="8 9">Sb04</strain>
    </source>
</reference>
<keyword evidence="2" id="KW-0813">Transport</keyword>
<dbReference type="InterPro" id="IPR036259">
    <property type="entry name" value="MFS_trans_sf"/>
</dbReference>
<sequence>MRYFFKNNKLFSRLVGINLLSKVGDRLFYTAMLTVAASLQDASLAVMVVSASETLPILISLFLGPIADKQEQKLRQLVSSSLFRVLMYLGIAFIFRYPPTVMLIFLAAFFNLLSDVSGNYSTALFSPFTKTLVKPENMQEAQGLVSLGTQLVTILSTFIGASLLLVFSESSLAATNAIVFLIVAIFYWMIHPQLKMYESNMTISKEKNAFRVVKENFKSFLTDHVFFINLVQLAMLNGFFGGLTPLFALFIKENCELATLSKPLKISILSGIITFFMIIGNGLTNKIFKKQSIFIINILADLAILLVGLGFVMNSIWIIWGGNAFLAFLLGIVSPRFSADVVNRYPVERIGGIVTSVNSLLVLTPPVTSLIFPTLSTINIHLAYIGLLAYAVLLILFSMLIYKKKS</sequence>
<feature type="transmembrane region" description="Helical" evidence="7">
    <location>
        <begin position="317"/>
        <end position="338"/>
    </location>
</feature>
<feature type="transmembrane region" description="Helical" evidence="7">
    <location>
        <begin position="263"/>
        <end position="280"/>
    </location>
</feature>
<dbReference type="PANTHER" id="PTHR43266:SF2">
    <property type="entry name" value="MAJOR FACILITATOR SUPERFAMILY (MFS) PROFILE DOMAIN-CONTAINING PROTEIN"/>
    <property type="match status" value="1"/>
</dbReference>
<evidence type="ECO:0000256" key="3">
    <source>
        <dbReference type="ARBA" id="ARBA00022475"/>
    </source>
</evidence>
<feature type="transmembrane region" description="Helical" evidence="7">
    <location>
        <begin position="42"/>
        <end position="64"/>
    </location>
</feature>
<dbReference type="EMBL" id="FNJK01000007">
    <property type="protein sequence ID" value="SDP16981.1"/>
    <property type="molecule type" value="Genomic_DNA"/>
</dbReference>
<gene>
    <name evidence="8" type="ORF">SAMN05216347_10730</name>
</gene>
<protein>
    <submittedName>
        <fullName evidence="8">Major Facilitator Superfamily protein</fullName>
    </submittedName>
</protein>
<dbReference type="OrthoDB" id="2293709at2"/>
<dbReference type="InterPro" id="IPR011701">
    <property type="entry name" value="MFS"/>
</dbReference>
<evidence type="ECO:0000256" key="7">
    <source>
        <dbReference type="SAM" id="Phobius"/>
    </source>
</evidence>
<evidence type="ECO:0000256" key="5">
    <source>
        <dbReference type="ARBA" id="ARBA00022989"/>
    </source>
</evidence>
<comment type="subcellular location">
    <subcellularLocation>
        <location evidence="1">Cell membrane</location>
        <topology evidence="1">Multi-pass membrane protein</topology>
    </subcellularLocation>
</comment>
<feature type="transmembrane region" description="Helical" evidence="7">
    <location>
        <begin position="350"/>
        <end position="372"/>
    </location>
</feature>
<evidence type="ECO:0000256" key="2">
    <source>
        <dbReference type="ARBA" id="ARBA00022448"/>
    </source>
</evidence>
<keyword evidence="5 7" id="KW-1133">Transmembrane helix</keyword>
<dbReference type="GO" id="GO:0022857">
    <property type="term" value="F:transmembrane transporter activity"/>
    <property type="evidence" value="ECO:0007669"/>
    <property type="project" value="InterPro"/>
</dbReference>
<feature type="transmembrane region" description="Helical" evidence="7">
    <location>
        <begin position="226"/>
        <end position="251"/>
    </location>
</feature>
<evidence type="ECO:0000256" key="4">
    <source>
        <dbReference type="ARBA" id="ARBA00022692"/>
    </source>
</evidence>